<dbReference type="PANTHER" id="PTHR39344:SF1">
    <property type="entry name" value="UPF0182 PROTEIN SLL1060"/>
    <property type="match status" value="1"/>
</dbReference>
<evidence type="ECO:0000313" key="5">
    <source>
        <dbReference type="EMBL" id="GAF91236.1"/>
    </source>
</evidence>
<keyword evidence="2" id="KW-0812">Transmembrane</keyword>
<keyword evidence="4" id="KW-0472">Membrane</keyword>
<evidence type="ECO:0000256" key="2">
    <source>
        <dbReference type="ARBA" id="ARBA00022692"/>
    </source>
</evidence>
<dbReference type="InterPro" id="IPR005372">
    <property type="entry name" value="UPF0182"/>
</dbReference>
<sequence length="316" mass="35771">MHHLAPFLMLDSDPYMVLMEGGLFWIQDAYTTGDRYPYSEPLDSGLNYIRNSVKAVIDAYNGSVTFYVSDPQDPLIRTYQAIFPDLFVPMEQMPESVRAHLRYPEDMFNVQASVYQGYHMRDARVFYNKEDLWAVPREVYASQEQLMEPYYVIMRLPNEEKEEFLLMLPFTPVNKNNTIGWLAARCDGENYGTLLAYHFPKERLVYGPSQIENRIQQDTVITEQLALWGRGGSRVIRGNLLVIPLGSSNLYVEAVFLQAEAGGLPELKRIIVAAGDRVAMEPTLSQSLQAIFGSEVLPTEAEAKPPPSEEAAEPAG</sequence>
<evidence type="ECO:0000256" key="1">
    <source>
        <dbReference type="ARBA" id="ARBA00022475"/>
    </source>
</evidence>
<dbReference type="PANTHER" id="PTHR39344">
    <property type="entry name" value="UPF0182 PROTEIN SLL1060"/>
    <property type="match status" value="1"/>
</dbReference>
<evidence type="ECO:0000256" key="3">
    <source>
        <dbReference type="ARBA" id="ARBA00022989"/>
    </source>
</evidence>
<dbReference type="AlphaFoldDB" id="X0TVM2"/>
<dbReference type="GO" id="GO:0016020">
    <property type="term" value="C:membrane"/>
    <property type="evidence" value="ECO:0007669"/>
    <property type="project" value="InterPro"/>
</dbReference>
<evidence type="ECO:0008006" key="6">
    <source>
        <dbReference type="Google" id="ProtNLM"/>
    </source>
</evidence>
<proteinExistence type="predicted"/>
<gene>
    <name evidence="5" type="ORF">S01H1_19022</name>
</gene>
<keyword evidence="3" id="KW-1133">Transmembrane helix</keyword>
<dbReference type="GO" id="GO:0005576">
    <property type="term" value="C:extracellular region"/>
    <property type="evidence" value="ECO:0007669"/>
    <property type="project" value="TreeGrafter"/>
</dbReference>
<dbReference type="EMBL" id="BARS01010230">
    <property type="protein sequence ID" value="GAF91236.1"/>
    <property type="molecule type" value="Genomic_DNA"/>
</dbReference>
<name>X0TVM2_9ZZZZ</name>
<evidence type="ECO:0000256" key="4">
    <source>
        <dbReference type="ARBA" id="ARBA00023136"/>
    </source>
</evidence>
<protein>
    <recommendedName>
        <fullName evidence="6">COG1615 family transporter</fullName>
    </recommendedName>
</protein>
<feature type="non-terminal residue" evidence="5">
    <location>
        <position position="316"/>
    </location>
</feature>
<keyword evidence="1" id="KW-1003">Cell membrane</keyword>
<reference evidence="5" key="1">
    <citation type="journal article" date="2014" name="Front. Microbiol.">
        <title>High frequency of phylogenetically diverse reductive dehalogenase-homologous genes in deep subseafloor sedimentary metagenomes.</title>
        <authorList>
            <person name="Kawai M."/>
            <person name="Futagami T."/>
            <person name="Toyoda A."/>
            <person name="Takaki Y."/>
            <person name="Nishi S."/>
            <person name="Hori S."/>
            <person name="Arai W."/>
            <person name="Tsubouchi T."/>
            <person name="Morono Y."/>
            <person name="Uchiyama I."/>
            <person name="Ito T."/>
            <person name="Fujiyama A."/>
            <person name="Inagaki F."/>
            <person name="Takami H."/>
        </authorList>
    </citation>
    <scope>NUCLEOTIDE SEQUENCE</scope>
    <source>
        <strain evidence="5">Expedition CK06-06</strain>
    </source>
</reference>
<accession>X0TVM2</accession>
<comment type="caution">
    <text evidence="5">The sequence shown here is derived from an EMBL/GenBank/DDBJ whole genome shotgun (WGS) entry which is preliminary data.</text>
</comment>
<dbReference type="Pfam" id="PF03699">
    <property type="entry name" value="UPF0182"/>
    <property type="match status" value="1"/>
</dbReference>
<organism evidence="5">
    <name type="scientific">marine sediment metagenome</name>
    <dbReference type="NCBI Taxonomy" id="412755"/>
    <lineage>
        <taxon>unclassified sequences</taxon>
        <taxon>metagenomes</taxon>
        <taxon>ecological metagenomes</taxon>
    </lineage>
</organism>